<accession>A0A9X0R4W9</accession>
<dbReference type="Proteomes" id="UP000615796">
    <property type="component" value="Unassembled WGS sequence"/>
</dbReference>
<dbReference type="PANTHER" id="PTHR39199">
    <property type="entry name" value="BLR5128 PROTEIN"/>
    <property type="match status" value="1"/>
</dbReference>
<evidence type="ECO:0000313" key="3">
    <source>
        <dbReference type="EMBL" id="MBC5849462.1"/>
    </source>
</evidence>
<feature type="domain" description="DUF2241" evidence="1">
    <location>
        <begin position="3"/>
        <end position="70"/>
    </location>
</feature>
<name>A0A9X0R4W9_VIBME</name>
<dbReference type="Gene3D" id="3.30.2130.10">
    <property type="entry name" value="VC0802-like"/>
    <property type="match status" value="1"/>
</dbReference>
<dbReference type="InterPro" id="IPR045865">
    <property type="entry name" value="ACT-like_dom_sf"/>
</dbReference>
<dbReference type="Pfam" id="PF13840">
    <property type="entry name" value="ACT_7"/>
    <property type="match status" value="1"/>
</dbReference>
<comment type="caution">
    <text evidence="3">The sequence shown here is derived from an EMBL/GenBank/DDBJ whole genome shotgun (WGS) entry which is preliminary data.</text>
</comment>
<dbReference type="AlphaFoldDB" id="A0A9X0R4W9"/>
<keyword evidence="4" id="KW-1185">Reference proteome</keyword>
<organism evidence="3 4">
    <name type="scientific">Vibrio metschnikovii</name>
    <dbReference type="NCBI Taxonomy" id="28172"/>
    <lineage>
        <taxon>Bacteria</taxon>
        <taxon>Pseudomonadati</taxon>
        <taxon>Pseudomonadota</taxon>
        <taxon>Gammaproteobacteria</taxon>
        <taxon>Vibrionales</taxon>
        <taxon>Vibrionaceae</taxon>
        <taxon>Vibrio</taxon>
    </lineage>
</organism>
<dbReference type="PANTHER" id="PTHR39199:SF1">
    <property type="entry name" value="BLR5128 PROTEIN"/>
    <property type="match status" value="1"/>
</dbReference>
<dbReference type="Pfam" id="PF10000">
    <property type="entry name" value="ACT_3"/>
    <property type="match status" value="1"/>
</dbReference>
<dbReference type="InterPro" id="IPR018717">
    <property type="entry name" value="DUF2241"/>
</dbReference>
<dbReference type="EMBL" id="JACRUP010000001">
    <property type="protein sequence ID" value="MBC5849462.1"/>
    <property type="molecule type" value="Genomic_DNA"/>
</dbReference>
<protein>
    <submittedName>
        <fullName evidence="3">ACT domain-containing protein</fullName>
    </submittedName>
</protein>
<reference evidence="3" key="1">
    <citation type="submission" date="2020-08" db="EMBL/GenBank/DDBJ databases">
        <title>Genome Sequencing and Pan-Genome Analysis of Migratory bird Vibrio Strains, Inner Mongolia.</title>
        <authorList>
            <person name="Zheng L."/>
        </authorList>
    </citation>
    <scope>NUCLEOTIDE SEQUENCE</scope>
    <source>
        <strain evidence="3">M13F</strain>
    </source>
</reference>
<evidence type="ECO:0000313" key="4">
    <source>
        <dbReference type="Proteomes" id="UP000615796"/>
    </source>
</evidence>
<evidence type="ECO:0000259" key="2">
    <source>
        <dbReference type="Pfam" id="PF13840"/>
    </source>
</evidence>
<sequence>MSAISELEVLLKSMSPQIIEGNYVFCTVKGPLSEYWHLEPIATCREQEGLTLVLLEQQAKAAQLKFDSVFSLITLTVHSSLEAVGLTAAFATKLASYGISANVIAGYYHDHIFVQSTLAEKALQALQEFTQQTGNENTQ</sequence>
<gene>
    <name evidence="3" type="ORF">H8Q88_00585</name>
</gene>
<evidence type="ECO:0000259" key="1">
    <source>
        <dbReference type="Pfam" id="PF10000"/>
    </source>
</evidence>
<dbReference type="RefSeq" id="WP_187025024.1">
    <property type="nucleotide sequence ID" value="NZ_JACRUP010000001.1"/>
</dbReference>
<dbReference type="InterPro" id="IPR027795">
    <property type="entry name" value="CASTOR_ACT_dom"/>
</dbReference>
<dbReference type="SUPFAM" id="SSF55021">
    <property type="entry name" value="ACT-like"/>
    <property type="match status" value="2"/>
</dbReference>
<feature type="domain" description="CASTOR ACT" evidence="2">
    <location>
        <begin position="72"/>
        <end position="128"/>
    </location>
</feature>
<proteinExistence type="predicted"/>